<keyword evidence="5" id="KW-0378">Hydrolase</keyword>
<sequence>MSLLSFHWHSLFIYLHSLLSSSSTVGKSTGLLDSGNFILGPKWQAAYGKSKTFVAGLTNQEKVKLTTGSDVPSANWTALQFKDGDQGLIGYFYASGFAETSTLVQTFDRDLIYLQMNAVGDEIYKKGFQVVNGPTSGPLGRSPWGGRLVEGLGQD</sequence>
<evidence type="ECO:0000256" key="3">
    <source>
        <dbReference type="ARBA" id="ARBA00005336"/>
    </source>
</evidence>
<evidence type="ECO:0000313" key="13">
    <source>
        <dbReference type="Proteomes" id="UP000184300"/>
    </source>
</evidence>
<dbReference type="PANTHER" id="PTHR42715:SF14">
    <property type="entry name" value="BETA-GLUCOSIDASE D-RELATED"/>
    <property type="match status" value="1"/>
</dbReference>
<proteinExistence type="inferred from homology"/>
<dbReference type="GO" id="GO:0008422">
    <property type="term" value="F:beta-glucosidase activity"/>
    <property type="evidence" value="ECO:0007669"/>
    <property type="project" value="UniProtKB-EC"/>
</dbReference>
<evidence type="ECO:0000256" key="9">
    <source>
        <dbReference type="ARBA" id="ARBA00023295"/>
    </source>
</evidence>
<accession>A0A1L9VA88</accession>
<comment type="catalytic activity">
    <reaction evidence="1">
        <text>Hydrolysis of terminal, non-reducing beta-D-glucosyl residues with release of beta-D-glucose.</text>
        <dbReference type="EC" id="3.2.1.21"/>
    </reaction>
</comment>
<dbReference type="EMBL" id="KV878909">
    <property type="protein sequence ID" value="OJJ80813.1"/>
    <property type="molecule type" value="Genomic_DNA"/>
</dbReference>
<evidence type="ECO:0000256" key="8">
    <source>
        <dbReference type="ARBA" id="ARBA00023277"/>
    </source>
</evidence>
<keyword evidence="6" id="KW-0136">Cellulose degradation</keyword>
<dbReference type="Proteomes" id="UP000184300">
    <property type="component" value="Unassembled WGS sequence"/>
</dbReference>
<dbReference type="InterPro" id="IPR017853">
    <property type="entry name" value="GH"/>
</dbReference>
<comment type="pathway">
    <text evidence="2">Glycan metabolism; cellulose degradation.</text>
</comment>
<dbReference type="STRING" id="1160497.A0A1L9VA88"/>
<evidence type="ECO:0000256" key="1">
    <source>
        <dbReference type="ARBA" id="ARBA00000448"/>
    </source>
</evidence>
<gene>
    <name evidence="12" type="ORF">ASPGLDRAFT_38817</name>
</gene>
<dbReference type="RefSeq" id="XP_022397511.1">
    <property type="nucleotide sequence ID" value="XM_022544989.1"/>
</dbReference>
<comment type="similarity">
    <text evidence="3">Belongs to the glycosyl hydrolase 3 family.</text>
</comment>
<dbReference type="AlphaFoldDB" id="A0A1L9VA88"/>
<evidence type="ECO:0000256" key="5">
    <source>
        <dbReference type="ARBA" id="ARBA00022801"/>
    </source>
</evidence>
<feature type="signal peptide" evidence="11">
    <location>
        <begin position="1"/>
        <end position="26"/>
    </location>
</feature>
<evidence type="ECO:0000256" key="7">
    <source>
        <dbReference type="ARBA" id="ARBA00023180"/>
    </source>
</evidence>
<evidence type="ECO:0000256" key="6">
    <source>
        <dbReference type="ARBA" id="ARBA00023001"/>
    </source>
</evidence>
<dbReference type="OrthoDB" id="416222at2759"/>
<dbReference type="InterPro" id="IPR036962">
    <property type="entry name" value="Glyco_hydro_3_N_sf"/>
</dbReference>
<dbReference type="VEuPathDB" id="FungiDB:ASPGLDRAFT_38817"/>
<keyword evidence="13" id="KW-1185">Reference proteome</keyword>
<keyword evidence="10" id="KW-0624">Polysaccharide degradation</keyword>
<evidence type="ECO:0000256" key="2">
    <source>
        <dbReference type="ARBA" id="ARBA00004987"/>
    </source>
</evidence>
<name>A0A1L9VA88_ASPGL</name>
<organism evidence="12 13">
    <name type="scientific">Aspergillus glaucus CBS 516.65</name>
    <dbReference type="NCBI Taxonomy" id="1160497"/>
    <lineage>
        <taxon>Eukaryota</taxon>
        <taxon>Fungi</taxon>
        <taxon>Dikarya</taxon>
        <taxon>Ascomycota</taxon>
        <taxon>Pezizomycotina</taxon>
        <taxon>Eurotiomycetes</taxon>
        <taxon>Eurotiomycetidae</taxon>
        <taxon>Eurotiales</taxon>
        <taxon>Aspergillaceae</taxon>
        <taxon>Aspergillus</taxon>
        <taxon>Aspergillus subgen. Aspergillus</taxon>
    </lineage>
</organism>
<keyword evidence="11" id="KW-0732">Signal</keyword>
<dbReference type="PANTHER" id="PTHR42715">
    <property type="entry name" value="BETA-GLUCOSIDASE"/>
    <property type="match status" value="1"/>
</dbReference>
<protein>
    <recommendedName>
        <fullName evidence="4">beta-glucosidase</fullName>
        <ecNumber evidence="4">3.2.1.21</ecNumber>
    </recommendedName>
</protein>
<dbReference type="SUPFAM" id="SSF51445">
    <property type="entry name" value="(Trans)glycosidases"/>
    <property type="match status" value="1"/>
</dbReference>
<feature type="chain" id="PRO_5012792827" description="beta-glucosidase" evidence="11">
    <location>
        <begin position="27"/>
        <end position="155"/>
    </location>
</feature>
<evidence type="ECO:0000256" key="11">
    <source>
        <dbReference type="SAM" id="SignalP"/>
    </source>
</evidence>
<dbReference type="InterPro" id="IPR050288">
    <property type="entry name" value="Cellulose_deg_GH3"/>
</dbReference>
<dbReference type="EC" id="3.2.1.21" evidence="4"/>
<keyword evidence="7" id="KW-0325">Glycoprotein</keyword>
<evidence type="ECO:0000256" key="4">
    <source>
        <dbReference type="ARBA" id="ARBA00012744"/>
    </source>
</evidence>
<dbReference type="Gene3D" id="3.20.20.300">
    <property type="entry name" value="Glycoside hydrolase, family 3, N-terminal domain"/>
    <property type="match status" value="1"/>
</dbReference>
<evidence type="ECO:0000313" key="12">
    <source>
        <dbReference type="EMBL" id="OJJ80813.1"/>
    </source>
</evidence>
<dbReference type="GO" id="GO:0030245">
    <property type="term" value="P:cellulose catabolic process"/>
    <property type="evidence" value="ECO:0007669"/>
    <property type="project" value="UniProtKB-KW"/>
</dbReference>
<reference evidence="13" key="1">
    <citation type="journal article" date="2017" name="Genome Biol.">
        <title>Comparative genomics reveals high biological diversity and specific adaptations in the industrially and medically important fungal genus Aspergillus.</title>
        <authorList>
            <person name="de Vries R.P."/>
            <person name="Riley R."/>
            <person name="Wiebenga A."/>
            <person name="Aguilar-Osorio G."/>
            <person name="Amillis S."/>
            <person name="Uchima C.A."/>
            <person name="Anderluh G."/>
            <person name="Asadollahi M."/>
            <person name="Askin M."/>
            <person name="Barry K."/>
            <person name="Battaglia E."/>
            <person name="Bayram O."/>
            <person name="Benocci T."/>
            <person name="Braus-Stromeyer S.A."/>
            <person name="Caldana C."/>
            <person name="Canovas D."/>
            <person name="Cerqueira G.C."/>
            <person name="Chen F."/>
            <person name="Chen W."/>
            <person name="Choi C."/>
            <person name="Clum A."/>
            <person name="Dos Santos R.A."/>
            <person name="Damasio A.R."/>
            <person name="Diallinas G."/>
            <person name="Emri T."/>
            <person name="Fekete E."/>
            <person name="Flipphi M."/>
            <person name="Freyberg S."/>
            <person name="Gallo A."/>
            <person name="Gournas C."/>
            <person name="Habgood R."/>
            <person name="Hainaut M."/>
            <person name="Harispe M.L."/>
            <person name="Henrissat B."/>
            <person name="Hilden K.S."/>
            <person name="Hope R."/>
            <person name="Hossain A."/>
            <person name="Karabika E."/>
            <person name="Karaffa L."/>
            <person name="Karanyi Z."/>
            <person name="Krasevec N."/>
            <person name="Kuo A."/>
            <person name="Kusch H."/>
            <person name="LaButti K."/>
            <person name="Lagendijk E.L."/>
            <person name="Lapidus A."/>
            <person name="Levasseur A."/>
            <person name="Lindquist E."/>
            <person name="Lipzen A."/>
            <person name="Logrieco A.F."/>
            <person name="MacCabe A."/>
            <person name="Maekelae M.R."/>
            <person name="Malavazi I."/>
            <person name="Melin P."/>
            <person name="Meyer V."/>
            <person name="Mielnichuk N."/>
            <person name="Miskei M."/>
            <person name="Molnar A.P."/>
            <person name="Mule G."/>
            <person name="Ngan C.Y."/>
            <person name="Orejas M."/>
            <person name="Orosz E."/>
            <person name="Ouedraogo J.P."/>
            <person name="Overkamp K.M."/>
            <person name="Park H.-S."/>
            <person name="Perrone G."/>
            <person name="Piumi F."/>
            <person name="Punt P.J."/>
            <person name="Ram A.F."/>
            <person name="Ramon A."/>
            <person name="Rauscher S."/>
            <person name="Record E."/>
            <person name="Riano-Pachon D.M."/>
            <person name="Robert V."/>
            <person name="Roehrig J."/>
            <person name="Ruller R."/>
            <person name="Salamov A."/>
            <person name="Salih N.S."/>
            <person name="Samson R.A."/>
            <person name="Sandor E."/>
            <person name="Sanguinetti M."/>
            <person name="Schuetze T."/>
            <person name="Sepcic K."/>
            <person name="Shelest E."/>
            <person name="Sherlock G."/>
            <person name="Sophianopoulou V."/>
            <person name="Squina F.M."/>
            <person name="Sun H."/>
            <person name="Susca A."/>
            <person name="Todd R.B."/>
            <person name="Tsang A."/>
            <person name="Unkles S.E."/>
            <person name="van de Wiele N."/>
            <person name="van Rossen-Uffink D."/>
            <person name="Oliveira J.V."/>
            <person name="Vesth T.C."/>
            <person name="Visser J."/>
            <person name="Yu J.-H."/>
            <person name="Zhou M."/>
            <person name="Andersen M.R."/>
            <person name="Archer D.B."/>
            <person name="Baker S.E."/>
            <person name="Benoit I."/>
            <person name="Brakhage A.A."/>
            <person name="Braus G.H."/>
            <person name="Fischer R."/>
            <person name="Frisvad J.C."/>
            <person name="Goldman G.H."/>
            <person name="Houbraken J."/>
            <person name="Oakley B."/>
            <person name="Pocsi I."/>
            <person name="Scazzocchio C."/>
            <person name="Seiboth B."/>
            <person name="vanKuyk P.A."/>
            <person name="Wortman J."/>
            <person name="Dyer P.S."/>
            <person name="Grigoriev I.V."/>
        </authorList>
    </citation>
    <scope>NUCLEOTIDE SEQUENCE [LARGE SCALE GENOMIC DNA]</scope>
    <source>
        <strain evidence="13">CBS 516.65</strain>
    </source>
</reference>
<dbReference type="GeneID" id="34461250"/>
<evidence type="ECO:0000256" key="10">
    <source>
        <dbReference type="ARBA" id="ARBA00023326"/>
    </source>
</evidence>
<keyword evidence="8" id="KW-0119">Carbohydrate metabolism</keyword>
<keyword evidence="9" id="KW-0326">Glycosidase</keyword>